<proteinExistence type="predicted"/>
<accession>A0A8S9G6X2</accession>
<comment type="caution">
    <text evidence="2">The sequence shown here is derived from an EMBL/GenBank/DDBJ whole genome shotgun (WGS) entry which is preliminary data.</text>
</comment>
<organism evidence="2 3">
    <name type="scientific">Brassica cretica</name>
    <name type="common">Mustard</name>
    <dbReference type="NCBI Taxonomy" id="69181"/>
    <lineage>
        <taxon>Eukaryota</taxon>
        <taxon>Viridiplantae</taxon>
        <taxon>Streptophyta</taxon>
        <taxon>Embryophyta</taxon>
        <taxon>Tracheophyta</taxon>
        <taxon>Spermatophyta</taxon>
        <taxon>Magnoliopsida</taxon>
        <taxon>eudicotyledons</taxon>
        <taxon>Gunneridae</taxon>
        <taxon>Pentapetalae</taxon>
        <taxon>rosids</taxon>
        <taxon>malvids</taxon>
        <taxon>Brassicales</taxon>
        <taxon>Brassicaceae</taxon>
        <taxon>Brassiceae</taxon>
        <taxon>Brassica</taxon>
    </lineage>
</organism>
<dbReference type="EMBL" id="QGKW02002005">
    <property type="protein sequence ID" value="KAF2540367.1"/>
    <property type="molecule type" value="Genomic_DNA"/>
</dbReference>
<sequence length="142" mass="15574">MIDPCPTTLGGSEIHHLLCVEPTPEPLMLAMITPTTIALESTAFQPHPERSASSRPPQPRLLTDIPAAALTDAVTEVREAMTKYINFPDPTESATRRERFRLAEEASEVEETTSLMLLGAHAENLHECNQEQPHQNPSPASP</sequence>
<reference evidence="2" key="1">
    <citation type="submission" date="2019-12" db="EMBL/GenBank/DDBJ databases">
        <title>Genome sequencing and annotation of Brassica cretica.</title>
        <authorList>
            <person name="Studholme D.J."/>
            <person name="Sarris P.F."/>
        </authorList>
    </citation>
    <scope>NUCLEOTIDE SEQUENCE</scope>
    <source>
        <strain evidence="2">PFS-001/15</strain>
        <tissue evidence="2">Leaf</tissue>
    </source>
</reference>
<dbReference type="AlphaFoldDB" id="A0A8S9G6X2"/>
<dbReference type="Proteomes" id="UP000712281">
    <property type="component" value="Unassembled WGS sequence"/>
</dbReference>
<evidence type="ECO:0000313" key="2">
    <source>
        <dbReference type="EMBL" id="KAF2540367.1"/>
    </source>
</evidence>
<evidence type="ECO:0000256" key="1">
    <source>
        <dbReference type="SAM" id="MobiDB-lite"/>
    </source>
</evidence>
<feature type="region of interest" description="Disordered" evidence="1">
    <location>
        <begin position="40"/>
        <end position="62"/>
    </location>
</feature>
<name>A0A8S9G6X2_BRACR</name>
<feature type="region of interest" description="Disordered" evidence="1">
    <location>
        <begin position="122"/>
        <end position="142"/>
    </location>
</feature>
<feature type="compositionally biased region" description="Polar residues" evidence="1">
    <location>
        <begin position="130"/>
        <end position="142"/>
    </location>
</feature>
<protein>
    <submittedName>
        <fullName evidence="2">Uncharacterized protein</fullName>
    </submittedName>
</protein>
<gene>
    <name evidence="2" type="ORF">F2Q68_00029331</name>
</gene>
<evidence type="ECO:0000313" key="3">
    <source>
        <dbReference type="Proteomes" id="UP000712281"/>
    </source>
</evidence>